<comment type="caution">
    <text evidence="2">The sequence shown here is derived from an EMBL/GenBank/DDBJ whole genome shotgun (WGS) entry which is preliminary data.</text>
</comment>
<feature type="transmembrane region" description="Helical" evidence="1">
    <location>
        <begin position="96"/>
        <end position="116"/>
    </location>
</feature>
<feature type="transmembrane region" description="Helical" evidence="1">
    <location>
        <begin position="171"/>
        <end position="193"/>
    </location>
</feature>
<feature type="transmembrane region" description="Helical" evidence="1">
    <location>
        <begin position="213"/>
        <end position="233"/>
    </location>
</feature>
<feature type="transmembrane region" description="Helical" evidence="1">
    <location>
        <begin position="6"/>
        <end position="22"/>
    </location>
</feature>
<feature type="transmembrane region" description="Helical" evidence="1">
    <location>
        <begin position="136"/>
        <end position="159"/>
    </location>
</feature>
<keyword evidence="3" id="KW-1185">Reference proteome</keyword>
<sequence>MITIAVAVFMWSLVFILALRARKRPDNSMLRASALIAASLTTNIDQVYVWVNAQLPWANALDLVANLLLIMGIYYLSSAITRGAIRVAALRERRTIWMRGAAQATAVLMVVSFALIDDPDASTTFMRDYGDQVAAAAYSAVQYIYIFSVMSGTLVTCLQNVPRMRRPRFRVGFSIIGAGCFTALVLCVVVIVMDAAHIYEATRFLAAVGPVYDVLYLITVLLLCVGLAIPPIGRLLTSLSLRRQLAQIEPDIRRVWLTTVAKSPGVSLVGTTLQDVQREGRSGRQSLETIHRLVIEIHDWLNVASGLDFELTPVQREALNRAEMLCLRQGRATE</sequence>
<reference evidence="2 3" key="1">
    <citation type="submission" date="2019-08" db="EMBL/GenBank/DDBJ databases">
        <title>Genone of Arthrobacter echini P9.</title>
        <authorList>
            <person name="Bowman J.P."/>
        </authorList>
    </citation>
    <scope>NUCLEOTIDE SEQUENCE [LARGE SCALE GENOMIC DNA]</scope>
    <source>
        <strain evidence="2 3">P9</strain>
    </source>
</reference>
<dbReference type="Proteomes" id="UP000323410">
    <property type="component" value="Unassembled WGS sequence"/>
</dbReference>
<protein>
    <submittedName>
        <fullName evidence="2">Uncharacterized protein</fullName>
    </submittedName>
</protein>
<keyword evidence="1" id="KW-0812">Transmembrane</keyword>
<dbReference type="AlphaFoldDB" id="A0A5D0XJH4"/>
<organism evidence="2 3">
    <name type="scientific">Arthrobacter echini</name>
    <dbReference type="NCBI Taxonomy" id="1529066"/>
    <lineage>
        <taxon>Bacteria</taxon>
        <taxon>Bacillati</taxon>
        <taxon>Actinomycetota</taxon>
        <taxon>Actinomycetes</taxon>
        <taxon>Micrococcales</taxon>
        <taxon>Micrococcaceae</taxon>
        <taxon>Arthrobacter</taxon>
    </lineage>
</organism>
<accession>A0A5D0XJH4</accession>
<feature type="transmembrane region" description="Helical" evidence="1">
    <location>
        <begin position="34"/>
        <end position="51"/>
    </location>
</feature>
<name>A0A5D0XJH4_9MICC</name>
<gene>
    <name evidence="2" type="ORF">FQ377_13845</name>
</gene>
<dbReference type="OrthoDB" id="3718129at2"/>
<keyword evidence="1" id="KW-0472">Membrane</keyword>
<dbReference type="EMBL" id="VSLD01000011">
    <property type="protein sequence ID" value="TYC96603.1"/>
    <property type="molecule type" value="Genomic_DNA"/>
</dbReference>
<dbReference type="RefSeq" id="WP_148601789.1">
    <property type="nucleotide sequence ID" value="NZ_VSLD01000011.1"/>
</dbReference>
<evidence type="ECO:0000313" key="2">
    <source>
        <dbReference type="EMBL" id="TYC96603.1"/>
    </source>
</evidence>
<keyword evidence="1" id="KW-1133">Transmembrane helix</keyword>
<proteinExistence type="predicted"/>
<feature type="transmembrane region" description="Helical" evidence="1">
    <location>
        <begin position="57"/>
        <end position="76"/>
    </location>
</feature>
<evidence type="ECO:0000256" key="1">
    <source>
        <dbReference type="SAM" id="Phobius"/>
    </source>
</evidence>
<evidence type="ECO:0000313" key="3">
    <source>
        <dbReference type="Proteomes" id="UP000323410"/>
    </source>
</evidence>